<dbReference type="AlphaFoldDB" id="A0A6M3L3B5"/>
<organism evidence="1">
    <name type="scientific">viral metagenome</name>
    <dbReference type="NCBI Taxonomy" id="1070528"/>
    <lineage>
        <taxon>unclassified sequences</taxon>
        <taxon>metagenomes</taxon>
        <taxon>organismal metagenomes</taxon>
    </lineage>
</organism>
<proteinExistence type="predicted"/>
<dbReference type="EMBL" id="MT142747">
    <property type="protein sequence ID" value="QJA88004.1"/>
    <property type="molecule type" value="Genomic_DNA"/>
</dbReference>
<name>A0A6M3L3B5_9ZZZZ</name>
<accession>A0A6M3L3B5</accession>
<evidence type="ECO:0000313" key="1">
    <source>
        <dbReference type="EMBL" id="QJA88004.1"/>
    </source>
</evidence>
<gene>
    <name evidence="1" type="ORF">MM415B02848_0004</name>
</gene>
<reference evidence="1" key="1">
    <citation type="submission" date="2020-03" db="EMBL/GenBank/DDBJ databases">
        <title>The deep terrestrial virosphere.</title>
        <authorList>
            <person name="Holmfeldt K."/>
            <person name="Nilsson E."/>
            <person name="Simone D."/>
            <person name="Lopez-Fernandez M."/>
            <person name="Wu X."/>
            <person name="de Brujin I."/>
            <person name="Lundin D."/>
            <person name="Andersson A."/>
            <person name="Bertilsson S."/>
            <person name="Dopson M."/>
        </authorList>
    </citation>
    <scope>NUCLEOTIDE SEQUENCE</scope>
    <source>
        <strain evidence="1">MM415B02848</strain>
    </source>
</reference>
<sequence length="73" mass="8456">MNLIRRNGTDIQLNPQPTTVLKTISPDKKPNISISISQDVLDDLREIELEELRSRSQMIEILLTEAIRAREER</sequence>
<protein>
    <submittedName>
        <fullName evidence="1">Putative ribbon-helix-helix protein repressor</fullName>
    </submittedName>
</protein>